<dbReference type="AlphaFoldDB" id="A0A8T9B1L0"/>
<evidence type="ECO:0000313" key="6">
    <source>
        <dbReference type="Proteomes" id="UP000469559"/>
    </source>
</evidence>
<dbReference type="SMART" id="SM00636">
    <property type="entry name" value="Glyco_18"/>
    <property type="match status" value="1"/>
</dbReference>
<dbReference type="PANTHER" id="PTHR11177:SF317">
    <property type="entry name" value="CHITINASE 12-RELATED"/>
    <property type="match status" value="1"/>
</dbReference>
<evidence type="ECO:0000259" key="4">
    <source>
        <dbReference type="PROSITE" id="PS51910"/>
    </source>
</evidence>
<dbReference type="InterPro" id="IPR017853">
    <property type="entry name" value="GH"/>
</dbReference>
<dbReference type="GO" id="GO:0005975">
    <property type="term" value="P:carbohydrate metabolic process"/>
    <property type="evidence" value="ECO:0007669"/>
    <property type="project" value="InterPro"/>
</dbReference>
<dbReference type="OrthoDB" id="76388at2759"/>
<dbReference type="GO" id="GO:0008061">
    <property type="term" value="F:chitin binding"/>
    <property type="evidence" value="ECO:0007669"/>
    <property type="project" value="InterPro"/>
</dbReference>
<dbReference type="InterPro" id="IPR029070">
    <property type="entry name" value="Chitinase_insertion_sf"/>
</dbReference>
<evidence type="ECO:0000313" key="5">
    <source>
        <dbReference type="EMBL" id="TVY13527.1"/>
    </source>
</evidence>
<evidence type="ECO:0000256" key="2">
    <source>
        <dbReference type="ARBA" id="ARBA00012729"/>
    </source>
</evidence>
<dbReference type="EMBL" id="QGMF01000932">
    <property type="protein sequence ID" value="TVY13527.1"/>
    <property type="molecule type" value="Genomic_DNA"/>
</dbReference>
<dbReference type="GO" id="GO:0006032">
    <property type="term" value="P:chitin catabolic process"/>
    <property type="evidence" value="ECO:0007669"/>
    <property type="project" value="TreeGrafter"/>
</dbReference>
<comment type="caution">
    <text evidence="5">The sequence shown here is derived from an EMBL/GenBank/DDBJ whole genome shotgun (WGS) entry which is preliminary data.</text>
</comment>
<dbReference type="InterPro" id="IPR011583">
    <property type="entry name" value="Chitinase_II/V-like_cat"/>
</dbReference>
<dbReference type="EC" id="3.2.1.14" evidence="2"/>
<dbReference type="SUPFAM" id="SSF51445">
    <property type="entry name" value="(Trans)glycosidases"/>
    <property type="match status" value="1"/>
</dbReference>
<comment type="similarity">
    <text evidence="1">Belongs to the glycosyl hydrolase 18 family. Chitinase class V subfamily.</text>
</comment>
<dbReference type="CDD" id="cd06548">
    <property type="entry name" value="GH18_chitinase"/>
    <property type="match status" value="1"/>
</dbReference>
<dbReference type="PROSITE" id="PS51910">
    <property type="entry name" value="GH18_2"/>
    <property type="match status" value="1"/>
</dbReference>
<name>A0A8T9B1L0_9HELO</name>
<proteinExistence type="inferred from homology"/>
<protein>
    <recommendedName>
        <fullName evidence="2">chitinase</fullName>
        <ecNumber evidence="2">3.2.1.14</ecNumber>
    </recommendedName>
</protein>
<dbReference type="InterPro" id="IPR001223">
    <property type="entry name" value="Glyco_hydro18_cat"/>
</dbReference>
<accession>A0A8T9B1L0</accession>
<dbReference type="Pfam" id="PF00704">
    <property type="entry name" value="Glyco_hydro_18"/>
    <property type="match status" value="1"/>
</dbReference>
<dbReference type="Gene3D" id="3.20.20.80">
    <property type="entry name" value="Glycosidases"/>
    <property type="match status" value="1"/>
</dbReference>
<dbReference type="GO" id="GO:0005576">
    <property type="term" value="C:extracellular region"/>
    <property type="evidence" value="ECO:0007669"/>
    <property type="project" value="TreeGrafter"/>
</dbReference>
<dbReference type="Gene3D" id="3.10.50.10">
    <property type="match status" value="1"/>
</dbReference>
<evidence type="ECO:0000256" key="3">
    <source>
        <dbReference type="SAM" id="SignalP"/>
    </source>
</evidence>
<keyword evidence="3" id="KW-0732">Signal</keyword>
<evidence type="ECO:0000256" key="1">
    <source>
        <dbReference type="ARBA" id="ARBA00008682"/>
    </source>
</evidence>
<gene>
    <name evidence="5" type="primary">chiB1_0</name>
    <name evidence="5" type="ORF">LARI1_G009127</name>
</gene>
<feature type="chain" id="PRO_5035802558" description="chitinase" evidence="3">
    <location>
        <begin position="19"/>
        <end position="437"/>
    </location>
</feature>
<dbReference type="InterPro" id="IPR050314">
    <property type="entry name" value="Glycosyl_Hydrlase_18"/>
</dbReference>
<sequence length="437" mass="48357">MHCPTFLSVLILCGFALSNQTYPFPNRGNSWNSSTPSQPDAVRNGKRAVGFFGDWNIYGRNFTAADIPVKQLTHVIYAFANINNVTGEVTLGDPWADVEKPFDGNDAQGNDTNLEGSIKQLYLLKQQNRHLKTLLSVGGWTYSPNISPILHNETCRATFASSAVKLMYNLGFDGLDYDYEYINSTEQAAQFVDLLAKTRTLLDAYRNVTSPFLLTFDAPAGPDHYELLDVKGMDQYLDFWTFMAFDYTGAFTTPPYAGHAQNLYGSNDTLATPFNTSSGIEYYIAQGATASKLHLGNPLYGHAFQNTHGPGTPFNGTGNGSFGDAGGNWDYDLLPLTRNASIHEDEELGLSWSYDGDTKTMVSYDTPKIARRKARYVMEKGLGGVSWWQIAGDKKGAESLVGATVDCFGELETSRNHLEYPDSPYSIFKDHVPGKEW</sequence>
<feature type="domain" description="GH18" evidence="4">
    <location>
        <begin position="46"/>
        <end position="411"/>
    </location>
</feature>
<dbReference type="GO" id="GO:0008843">
    <property type="term" value="F:endochitinase activity"/>
    <property type="evidence" value="ECO:0007669"/>
    <property type="project" value="UniProtKB-EC"/>
</dbReference>
<keyword evidence="6" id="KW-1185">Reference proteome</keyword>
<organism evidence="5 6">
    <name type="scientific">Lachnellula arida</name>
    <dbReference type="NCBI Taxonomy" id="1316785"/>
    <lineage>
        <taxon>Eukaryota</taxon>
        <taxon>Fungi</taxon>
        <taxon>Dikarya</taxon>
        <taxon>Ascomycota</taxon>
        <taxon>Pezizomycotina</taxon>
        <taxon>Leotiomycetes</taxon>
        <taxon>Helotiales</taxon>
        <taxon>Lachnaceae</taxon>
        <taxon>Lachnellula</taxon>
    </lineage>
</organism>
<feature type="signal peptide" evidence="3">
    <location>
        <begin position="1"/>
        <end position="18"/>
    </location>
</feature>
<dbReference type="PANTHER" id="PTHR11177">
    <property type="entry name" value="CHITINASE"/>
    <property type="match status" value="1"/>
</dbReference>
<reference evidence="5 6" key="1">
    <citation type="submission" date="2018-05" db="EMBL/GenBank/DDBJ databases">
        <title>Whole genome sequencing for identification of molecular markers to develop diagnostic detection tools for the regulated plant pathogen Lachnellula willkommii.</title>
        <authorList>
            <person name="Giroux E."/>
            <person name="Bilodeau G."/>
        </authorList>
    </citation>
    <scope>NUCLEOTIDE SEQUENCE [LARGE SCALE GENOMIC DNA]</scope>
    <source>
        <strain evidence="5 6">CBS 203.66</strain>
    </source>
</reference>
<dbReference type="Proteomes" id="UP000469559">
    <property type="component" value="Unassembled WGS sequence"/>
</dbReference>
<dbReference type="SUPFAM" id="SSF54556">
    <property type="entry name" value="Chitinase insertion domain"/>
    <property type="match status" value="1"/>
</dbReference>